<organism evidence="15 16">
    <name type="scientific">Wolfiporia cocos (strain MD-104)</name>
    <name type="common">Brown rot fungus</name>
    <dbReference type="NCBI Taxonomy" id="742152"/>
    <lineage>
        <taxon>Eukaryota</taxon>
        <taxon>Fungi</taxon>
        <taxon>Dikarya</taxon>
        <taxon>Basidiomycota</taxon>
        <taxon>Agaricomycotina</taxon>
        <taxon>Agaricomycetes</taxon>
        <taxon>Polyporales</taxon>
        <taxon>Phaeolaceae</taxon>
        <taxon>Wolfiporia</taxon>
    </lineage>
</organism>
<dbReference type="Pfam" id="PF13725">
    <property type="entry name" value="tRNA_bind_2"/>
    <property type="match status" value="1"/>
</dbReference>
<evidence type="ECO:0000256" key="4">
    <source>
        <dbReference type="ARBA" id="ARBA00022694"/>
    </source>
</evidence>
<dbReference type="GO" id="GO:0000049">
    <property type="term" value="F:tRNA binding"/>
    <property type="evidence" value="ECO:0007669"/>
    <property type="project" value="TreeGrafter"/>
</dbReference>
<dbReference type="Pfam" id="PF08351">
    <property type="entry name" value="TmcA_N"/>
    <property type="match status" value="1"/>
</dbReference>
<evidence type="ECO:0000259" key="11">
    <source>
        <dbReference type="Pfam" id="PF05127"/>
    </source>
</evidence>
<dbReference type="AlphaFoldDB" id="A0A2H3JCK3"/>
<protein>
    <recommendedName>
        <fullName evidence="9">RNA cytidine acetyltransferase</fullName>
        <ecNumber evidence="9">2.3.1.-</ecNumber>
    </recommendedName>
    <alternativeName>
        <fullName evidence="9">18S rRNA cytosine acetyltransferase</fullName>
    </alternativeName>
</protein>
<dbReference type="EC" id="2.3.1.-" evidence="9"/>
<keyword evidence="3 9" id="KW-0808">Transferase</keyword>
<dbReference type="GO" id="GO:0005524">
    <property type="term" value="F:ATP binding"/>
    <property type="evidence" value="ECO:0007669"/>
    <property type="project" value="UniProtKB-UniRule"/>
</dbReference>
<comment type="catalytic activity">
    <reaction evidence="9">
        <text>a cytidine in 18S rRNA + acetyl-CoA + ATP + H2O = an N(4)-acetylcytidine in 18S rRNA + ADP + phosphate + CoA + H(+)</text>
        <dbReference type="Rhea" id="RHEA:51424"/>
        <dbReference type="Rhea" id="RHEA-COMP:13575"/>
        <dbReference type="Rhea" id="RHEA-COMP:13576"/>
        <dbReference type="ChEBI" id="CHEBI:15377"/>
        <dbReference type="ChEBI" id="CHEBI:15378"/>
        <dbReference type="ChEBI" id="CHEBI:30616"/>
        <dbReference type="ChEBI" id="CHEBI:43474"/>
        <dbReference type="ChEBI" id="CHEBI:57287"/>
        <dbReference type="ChEBI" id="CHEBI:57288"/>
        <dbReference type="ChEBI" id="CHEBI:74900"/>
        <dbReference type="ChEBI" id="CHEBI:82748"/>
        <dbReference type="ChEBI" id="CHEBI:456216"/>
    </reaction>
</comment>
<feature type="region of interest" description="Disordered" evidence="10">
    <location>
        <begin position="433"/>
        <end position="462"/>
    </location>
</feature>
<dbReference type="FunFam" id="3.40.50.11040:FF:000002">
    <property type="entry name" value="RNA cytidine acetyltransferase"/>
    <property type="match status" value="1"/>
</dbReference>
<evidence type="ECO:0000256" key="5">
    <source>
        <dbReference type="ARBA" id="ARBA00022741"/>
    </source>
</evidence>
<gene>
    <name evidence="9" type="primary">NAT10</name>
    <name evidence="15" type="ORF">WOLCODRAFT_131132</name>
</gene>
<comment type="subcellular location">
    <subcellularLocation>
        <location evidence="1 9">Nucleus</location>
        <location evidence="1 9">Nucleolus</location>
    </subcellularLocation>
</comment>
<comment type="subunit">
    <text evidence="9">Interacts with TAN1.</text>
</comment>
<keyword evidence="6 9" id="KW-0067">ATP-binding</keyword>
<reference evidence="15 16" key="1">
    <citation type="journal article" date="2012" name="Science">
        <title>The Paleozoic origin of enzymatic lignin decomposition reconstructed from 31 fungal genomes.</title>
        <authorList>
            <person name="Floudas D."/>
            <person name="Binder M."/>
            <person name="Riley R."/>
            <person name="Barry K."/>
            <person name="Blanchette R.A."/>
            <person name="Henrissat B."/>
            <person name="Martinez A.T."/>
            <person name="Otillar R."/>
            <person name="Spatafora J.W."/>
            <person name="Yadav J.S."/>
            <person name="Aerts A."/>
            <person name="Benoit I."/>
            <person name="Boyd A."/>
            <person name="Carlson A."/>
            <person name="Copeland A."/>
            <person name="Coutinho P.M."/>
            <person name="de Vries R.P."/>
            <person name="Ferreira P."/>
            <person name="Findley K."/>
            <person name="Foster B."/>
            <person name="Gaskell J."/>
            <person name="Glotzer D."/>
            <person name="Gorecki P."/>
            <person name="Heitman J."/>
            <person name="Hesse C."/>
            <person name="Hori C."/>
            <person name="Igarashi K."/>
            <person name="Jurgens J.A."/>
            <person name="Kallen N."/>
            <person name="Kersten P."/>
            <person name="Kohler A."/>
            <person name="Kuees U."/>
            <person name="Kumar T.K.A."/>
            <person name="Kuo A."/>
            <person name="LaButti K."/>
            <person name="Larrondo L.F."/>
            <person name="Lindquist E."/>
            <person name="Ling A."/>
            <person name="Lombard V."/>
            <person name="Lucas S."/>
            <person name="Lundell T."/>
            <person name="Martin R."/>
            <person name="McLaughlin D.J."/>
            <person name="Morgenstern I."/>
            <person name="Morin E."/>
            <person name="Murat C."/>
            <person name="Nagy L.G."/>
            <person name="Nolan M."/>
            <person name="Ohm R.A."/>
            <person name="Patyshakuliyeva A."/>
            <person name="Rokas A."/>
            <person name="Ruiz-Duenas F.J."/>
            <person name="Sabat G."/>
            <person name="Salamov A."/>
            <person name="Samejima M."/>
            <person name="Schmutz J."/>
            <person name="Slot J.C."/>
            <person name="St John F."/>
            <person name="Stenlid J."/>
            <person name="Sun H."/>
            <person name="Sun S."/>
            <person name="Syed K."/>
            <person name="Tsang A."/>
            <person name="Wiebenga A."/>
            <person name="Young D."/>
            <person name="Pisabarro A."/>
            <person name="Eastwood D.C."/>
            <person name="Martin F."/>
            <person name="Cullen D."/>
            <person name="Grigoriev I.V."/>
            <person name="Hibbett D.S."/>
        </authorList>
    </citation>
    <scope>NUCLEOTIDE SEQUENCE [LARGE SCALE GENOMIC DNA]</scope>
    <source>
        <strain evidence="15 16">MD-104</strain>
    </source>
</reference>
<dbReference type="InterPro" id="IPR032672">
    <property type="entry name" value="TmcA/NAT10/Kre33"/>
</dbReference>
<feature type="compositionally biased region" description="Low complexity" evidence="10">
    <location>
        <begin position="441"/>
        <end position="462"/>
    </location>
</feature>
<evidence type="ECO:0000259" key="13">
    <source>
        <dbReference type="Pfam" id="PF13718"/>
    </source>
</evidence>
<evidence type="ECO:0000256" key="6">
    <source>
        <dbReference type="ARBA" id="ARBA00022840"/>
    </source>
</evidence>
<evidence type="ECO:0000259" key="14">
    <source>
        <dbReference type="Pfam" id="PF13725"/>
    </source>
</evidence>
<evidence type="ECO:0000256" key="1">
    <source>
        <dbReference type="ARBA" id="ARBA00004604"/>
    </source>
</evidence>
<feature type="binding site" evidence="9">
    <location>
        <begin position="635"/>
        <end position="637"/>
    </location>
    <ligand>
        <name>acetyl-CoA</name>
        <dbReference type="ChEBI" id="CHEBI:57288"/>
    </ligand>
</feature>
<dbReference type="PANTHER" id="PTHR10925">
    <property type="entry name" value="N-ACETYLTRANSFERASE 10"/>
    <property type="match status" value="1"/>
</dbReference>
<feature type="domain" description="N-acetyltransferase" evidence="13">
    <location>
        <begin position="534"/>
        <end position="761"/>
    </location>
</feature>
<comment type="similarity">
    <text evidence="9">Belongs to the RNA cytidine acetyltransferase family. NAT10 subfamily.</text>
</comment>
<dbReference type="HAMAP" id="MF_03211">
    <property type="entry name" value="RNA_acetyltr_Nat10"/>
    <property type="match status" value="1"/>
</dbReference>
<dbReference type="InterPro" id="IPR007807">
    <property type="entry name" value="TcmA/NAT10_helicase"/>
</dbReference>
<dbReference type="InterPro" id="IPR027417">
    <property type="entry name" value="P-loop_NTPase"/>
</dbReference>
<evidence type="ECO:0000259" key="12">
    <source>
        <dbReference type="Pfam" id="PF08351"/>
    </source>
</evidence>
<feature type="binding site" evidence="9">
    <location>
        <position position="475"/>
    </location>
    <ligand>
        <name>ATP</name>
        <dbReference type="ChEBI" id="CHEBI:30616"/>
    </ligand>
</feature>
<feature type="domain" description="TcmA/NAT10 helicase" evidence="11">
    <location>
        <begin position="277"/>
        <end position="493"/>
    </location>
</feature>
<dbReference type="InterPro" id="IPR000182">
    <property type="entry name" value="GNAT_dom"/>
</dbReference>
<keyword evidence="4 9" id="KW-0819">tRNA processing</keyword>
<feature type="binding site" evidence="9">
    <location>
        <position position="734"/>
    </location>
    <ligand>
        <name>acetyl-CoA</name>
        <dbReference type="ChEBI" id="CHEBI:57288"/>
    </ligand>
</feature>
<dbReference type="GO" id="GO:1990883">
    <property type="term" value="F:18S rRNA cytidine N-acetyltransferase activity"/>
    <property type="evidence" value="ECO:0007669"/>
    <property type="project" value="TreeGrafter"/>
</dbReference>
<sequence>MRKQLDPRLPILINNNVKKNHRSFIVLVGDKGRDQIVNLHFLLSQARVSARPSVLWCYKKELGFSSHRKKREAKIKRDVKRGIREPNEQDPFEIFITVTDIRYTYYKESQKILGQTYGMCVLQDFEAITPNLLARTIETVEGGGLVVILLKTMTSLRQLYTMTMDVHSRYRTSAHDTVVARFNERFILSLGSCEDCLVLDDELNVLPISRGKDIAPIEEERGKGKAESELKDLKDSLADTKPIGELVKLAKTLDQAQAILTFVDAIAEKTLSSTVTLTAARGRGKSAALGLAIAAALAHGYSNIFVTSPSPENLKTLFDFIFKGMDVLGYEEHLDYDIAQSTNPDFNKAIVRVNVFRQHRQTIQYIQPQDAHVLGQAELVIIDEAAAIPLPLVRNLIGPYLVFMASTINGYEGTGRSLSLKLIQQLRESTRPSLNKDAAAAEEGAATSSSSKKPLAKAPPKARTLREIKLETPIRYAAGDKIEKWLNSLLCLDATIVPRANMHATPHPSQCELFYVSRDTLFSYHPASEVFLQRMMALYVASHYKNQPNDLQLLSDAPAHHLFVLLPPIKDDESHLPEPLVVLQVALEGSISKQAILDGLSRGFRAGGDMIPWLIAQQFQENKFALLSGARIVRIATHPDYANMGYGSRALQALNSFYSGEYFNLDEVSQPEPSYPDPSAIDESTSLLTDKPTVRAAAAMPPLLQRLTERKPETLDYLGVSYGLTPQLLRFWKRAGYSPLYIRQTTSELTGEHTCVMVRGLNTSTDSELEWLGEFSKDFRRRFVSLLSFKFREFSSVMSLSILEAANSGVKKLQSEGNKELTHAEMSILLSPFDLKRLESYSNNMLDYHVIMDLLPTVASLYFEKRLGEEAHLSAVQSSILLALGLQRKTIEEVEAELQLPVSQALALFVKVIKKISKRLLDIQKMAISAELPEEPQASRLAQNEGTNWKPVETSLADELKDAGNEATKALREKQREMIDSLDLSKYAIDDASANWSVAEAQVAKLANEGGSGKSTVVSVKTAVAGQKRKADDTEKKSDKEKKSARRNTKKAKR</sequence>
<dbReference type="Proteomes" id="UP000218811">
    <property type="component" value="Unassembled WGS sequence"/>
</dbReference>
<dbReference type="Pfam" id="PF13718">
    <property type="entry name" value="GNAT_acetyltr_2"/>
    <property type="match status" value="1"/>
</dbReference>
<feature type="compositionally biased region" description="Basic residues" evidence="10">
    <location>
        <begin position="1043"/>
        <end position="1054"/>
    </location>
</feature>
<dbReference type="InterPro" id="IPR027992">
    <property type="entry name" value="tRNA_bind_dom"/>
</dbReference>
<dbReference type="GO" id="GO:0030686">
    <property type="term" value="C:90S preribosome"/>
    <property type="evidence" value="ECO:0007669"/>
    <property type="project" value="TreeGrafter"/>
</dbReference>
<keyword evidence="16" id="KW-1185">Reference proteome</keyword>
<evidence type="ECO:0000256" key="7">
    <source>
        <dbReference type="ARBA" id="ARBA00023242"/>
    </source>
</evidence>
<dbReference type="EMBL" id="KB468053">
    <property type="protein sequence ID" value="PCH39926.1"/>
    <property type="molecule type" value="Genomic_DNA"/>
</dbReference>
<keyword evidence="5 9" id="KW-0547">Nucleotide-binding</keyword>
<name>A0A2H3JCK3_WOLCO</name>
<evidence type="ECO:0000256" key="10">
    <source>
        <dbReference type="SAM" id="MobiDB-lite"/>
    </source>
</evidence>
<dbReference type="Gene3D" id="3.40.50.300">
    <property type="entry name" value="P-loop containing nucleotide triphosphate hydrolases"/>
    <property type="match status" value="1"/>
</dbReference>
<feature type="compositionally biased region" description="Basic and acidic residues" evidence="10">
    <location>
        <begin position="1029"/>
        <end position="1042"/>
    </location>
</feature>
<dbReference type="GO" id="GO:0005730">
    <property type="term" value="C:nucleolus"/>
    <property type="evidence" value="ECO:0007669"/>
    <property type="project" value="UniProtKB-SubCell"/>
</dbReference>
<dbReference type="GO" id="GO:0051392">
    <property type="term" value="F:tRNA cytidine N4-acetyltransferase activity"/>
    <property type="evidence" value="ECO:0007669"/>
    <property type="project" value="RHEA"/>
</dbReference>
<feature type="binding site" evidence="9">
    <location>
        <begin position="282"/>
        <end position="291"/>
    </location>
    <ligand>
        <name>ATP</name>
        <dbReference type="ChEBI" id="CHEBI:30616"/>
    </ligand>
</feature>
<dbReference type="OMA" id="HLHYIMS"/>
<dbReference type="Gene3D" id="3.40.50.11040">
    <property type="match status" value="1"/>
</dbReference>
<dbReference type="InterPro" id="IPR013562">
    <property type="entry name" value="TmcA/NAT10_N"/>
</dbReference>
<feature type="domain" description="TmcA/NAT10 N-terminal" evidence="12">
    <location>
        <begin position="12"/>
        <end position="200"/>
    </location>
</feature>
<evidence type="ECO:0000256" key="2">
    <source>
        <dbReference type="ARBA" id="ARBA00022552"/>
    </source>
</evidence>
<dbReference type="PANTHER" id="PTHR10925:SF5">
    <property type="entry name" value="RNA CYTIDINE ACETYLTRANSFERASE"/>
    <property type="match status" value="1"/>
</dbReference>
<evidence type="ECO:0000256" key="8">
    <source>
        <dbReference type="ARBA" id="ARBA00023315"/>
    </source>
</evidence>
<evidence type="ECO:0000313" key="15">
    <source>
        <dbReference type="EMBL" id="PCH39926.1"/>
    </source>
</evidence>
<keyword evidence="8 9" id="KW-0012">Acyltransferase</keyword>
<feature type="region of interest" description="Disordered" evidence="10">
    <location>
        <begin position="1007"/>
        <end position="1054"/>
    </location>
</feature>
<evidence type="ECO:0000256" key="3">
    <source>
        <dbReference type="ARBA" id="ARBA00022679"/>
    </source>
</evidence>
<comment type="catalytic activity">
    <reaction evidence="9">
        <text>a cytidine in tRNA + acetyl-CoA + ATP + H2O = an N(4)-acetylcytidine in tRNA + ADP + phosphate + CoA + H(+)</text>
        <dbReference type="Rhea" id="RHEA:53876"/>
        <dbReference type="Rhea" id="RHEA-COMP:13670"/>
        <dbReference type="Rhea" id="RHEA-COMP:13671"/>
        <dbReference type="ChEBI" id="CHEBI:15377"/>
        <dbReference type="ChEBI" id="CHEBI:15378"/>
        <dbReference type="ChEBI" id="CHEBI:30616"/>
        <dbReference type="ChEBI" id="CHEBI:43474"/>
        <dbReference type="ChEBI" id="CHEBI:57287"/>
        <dbReference type="ChEBI" id="CHEBI:57288"/>
        <dbReference type="ChEBI" id="CHEBI:74900"/>
        <dbReference type="ChEBI" id="CHEBI:82748"/>
        <dbReference type="ChEBI" id="CHEBI:456216"/>
    </reaction>
</comment>
<feature type="binding site" evidence="9">
    <location>
        <begin position="642"/>
        <end position="648"/>
    </location>
    <ligand>
        <name>acetyl-CoA</name>
        <dbReference type="ChEBI" id="CHEBI:57288"/>
    </ligand>
</feature>
<dbReference type="InterPro" id="IPR033688">
    <property type="entry name" value="NAT10"/>
</dbReference>
<dbReference type="STRING" id="742152.A0A2H3JCK3"/>
<accession>A0A2H3JCK3</accession>
<keyword evidence="2 9" id="KW-0698">rRNA processing</keyword>
<evidence type="ECO:0000313" key="16">
    <source>
        <dbReference type="Proteomes" id="UP000218811"/>
    </source>
</evidence>
<comment type="function">
    <text evidence="9">RNA cytidine acetyltransferase with specificity toward both 18S rRNA and tRNAs. Catalyzes the formation of N(4)-acetylcytidine (ac4C) in 18S rRNA. Required for early nucleolar cleavages of precursor rRNA at sites A0, A1 and A2 during 18S rRNA synthesis. Catalyzes the formation of ac4C in serine and leucine tRNAs. Requires the tRNA-binding adapter protein TAN1 for full tRNA acetyltransferase activity but not for 18S rRNA acetylation.</text>
</comment>
<dbReference type="GO" id="GO:1904812">
    <property type="term" value="P:rRNA acetylation involved in maturation of SSU-rRNA"/>
    <property type="evidence" value="ECO:0007669"/>
    <property type="project" value="InterPro"/>
</dbReference>
<feature type="domain" description="Possible tRNA binding" evidence="14">
    <location>
        <begin position="771"/>
        <end position="999"/>
    </location>
</feature>
<dbReference type="Pfam" id="PF05127">
    <property type="entry name" value="NAT10_TcmA_helicase"/>
    <property type="match status" value="1"/>
</dbReference>
<dbReference type="OrthoDB" id="10067491at2759"/>
<proteinExistence type="inferred from homology"/>
<evidence type="ECO:0000256" key="9">
    <source>
        <dbReference type="HAMAP-Rule" id="MF_03211"/>
    </source>
</evidence>
<dbReference type="GO" id="GO:0051391">
    <property type="term" value="P:tRNA acetylation"/>
    <property type="evidence" value="ECO:0007669"/>
    <property type="project" value="UniProtKB-UniRule"/>
</dbReference>
<keyword evidence="7 9" id="KW-0539">Nucleus</keyword>
<dbReference type="Gene3D" id="3.40.630.30">
    <property type="match status" value="1"/>
</dbReference>